<evidence type="ECO:0000313" key="10">
    <source>
        <dbReference type="Proteomes" id="UP000838160"/>
    </source>
</evidence>
<name>A0ABM8ZNM2_9VIBR</name>
<keyword evidence="2" id="KW-0479">Metal-binding</keyword>
<keyword evidence="1" id="KW-0645">Protease</keyword>
<keyword evidence="5 9" id="KW-0378">Hydrolase</keyword>
<dbReference type="Proteomes" id="UP000838160">
    <property type="component" value="Unassembled WGS sequence"/>
</dbReference>
<evidence type="ECO:0000256" key="2">
    <source>
        <dbReference type="ARBA" id="ARBA00022723"/>
    </source>
</evidence>
<dbReference type="SUPFAM" id="SSF55166">
    <property type="entry name" value="Hedgehog/DD-peptidase"/>
    <property type="match status" value="1"/>
</dbReference>
<dbReference type="InterPro" id="IPR009045">
    <property type="entry name" value="Zn_M74/Hedgehog-like"/>
</dbReference>
<keyword evidence="7" id="KW-0482">Metalloprotease</keyword>
<evidence type="ECO:0000256" key="8">
    <source>
        <dbReference type="SAM" id="MobiDB-lite"/>
    </source>
</evidence>
<reference evidence="9" key="1">
    <citation type="submission" date="2021-12" db="EMBL/GenBank/DDBJ databases">
        <authorList>
            <person name="Rodrigo-Torres L."/>
            <person name="Arahal R. D."/>
            <person name="Lucena T."/>
        </authorList>
    </citation>
    <scope>NUCLEOTIDE SEQUENCE</scope>
    <source>
        <strain evidence="9">CECT 8226</strain>
    </source>
</reference>
<dbReference type="Gene3D" id="3.30.1380.10">
    <property type="match status" value="1"/>
</dbReference>
<evidence type="ECO:0000313" key="9">
    <source>
        <dbReference type="EMBL" id="CAH0530221.1"/>
    </source>
</evidence>
<evidence type="ECO:0000256" key="3">
    <source>
        <dbReference type="ARBA" id="ARBA00022729"/>
    </source>
</evidence>
<evidence type="ECO:0000256" key="5">
    <source>
        <dbReference type="ARBA" id="ARBA00022801"/>
    </source>
</evidence>
<evidence type="ECO:0000256" key="4">
    <source>
        <dbReference type="ARBA" id="ARBA00022764"/>
    </source>
</evidence>
<feature type="region of interest" description="Disordered" evidence="8">
    <location>
        <begin position="289"/>
        <end position="315"/>
    </location>
</feature>
<accession>A0ABM8ZNM2</accession>
<evidence type="ECO:0000256" key="6">
    <source>
        <dbReference type="ARBA" id="ARBA00022833"/>
    </source>
</evidence>
<protein>
    <submittedName>
        <fullName evidence="9">Penicillin-insensitive murein endopeptidase</fullName>
        <ecNumber evidence="9">3.4.24.-</ecNumber>
    </submittedName>
</protein>
<keyword evidence="3" id="KW-0732">Signal</keyword>
<dbReference type="GO" id="GO:0016787">
    <property type="term" value="F:hydrolase activity"/>
    <property type="evidence" value="ECO:0007669"/>
    <property type="project" value="UniProtKB-KW"/>
</dbReference>
<dbReference type="EMBL" id="CAKLCM010000003">
    <property type="protein sequence ID" value="CAH0530221.1"/>
    <property type="molecule type" value="Genomic_DNA"/>
</dbReference>
<keyword evidence="4" id="KW-0574">Periplasm</keyword>
<dbReference type="InterPro" id="IPR005073">
    <property type="entry name" value="Peptidase_M74"/>
</dbReference>
<dbReference type="EC" id="3.4.24.-" evidence="9"/>
<dbReference type="Pfam" id="PF03411">
    <property type="entry name" value="Peptidase_M74"/>
    <property type="match status" value="1"/>
</dbReference>
<proteinExistence type="predicted"/>
<organism evidence="9 10">
    <name type="scientific">Vibrio hippocampi</name>
    <dbReference type="NCBI Taxonomy" id="654686"/>
    <lineage>
        <taxon>Bacteria</taxon>
        <taxon>Pseudomonadati</taxon>
        <taxon>Pseudomonadota</taxon>
        <taxon>Gammaproteobacteria</taxon>
        <taxon>Vibrionales</taxon>
        <taxon>Vibrionaceae</taxon>
        <taxon>Vibrio</taxon>
    </lineage>
</organism>
<keyword evidence="10" id="KW-1185">Reference proteome</keyword>
<evidence type="ECO:0000256" key="7">
    <source>
        <dbReference type="ARBA" id="ARBA00023049"/>
    </source>
</evidence>
<keyword evidence="6" id="KW-0862">Zinc</keyword>
<sequence>MSTVCEKSICERAIIERAISERAIVERAMIDRTNALISKVKLRAWWLALSLICLPLEAAYAGYQTWSEVLTPTQGTSDAIGSYANGCLVGGKSLALSGDGYQVIRSNRNRYYGHTSMIRYLTDLANKTQRLGVGQLLVGDIAMPRGGRFTSGHTSHQTGLDADIWLRLPLAPLEANQLQDPTPYPVVDIKNYRFKEDKWTDNHSLLLQLAADDPRVARIFVHPLIKNKLCEQEWKQRDWLRKVRPWWGHYYHFHVRLNCPENSSECIEQAVPPKGDGCGAELASWRPTAKPKTAVDKPKVKVVKKSPPKQSKPTYPTCIALLSTP</sequence>
<gene>
    <name evidence="9" type="primary">mepA_4</name>
    <name evidence="9" type="ORF">VHP8226_03906</name>
</gene>
<dbReference type="NCBIfam" id="NF006947">
    <property type="entry name" value="PRK09429.1"/>
    <property type="match status" value="1"/>
</dbReference>
<comment type="caution">
    <text evidence="9">The sequence shown here is derived from an EMBL/GenBank/DDBJ whole genome shotgun (WGS) entry which is preliminary data.</text>
</comment>
<evidence type="ECO:0000256" key="1">
    <source>
        <dbReference type="ARBA" id="ARBA00022670"/>
    </source>
</evidence>
<dbReference type="PIRSF" id="PIRSF018455">
    <property type="entry name" value="MepA"/>
    <property type="match status" value="1"/>
</dbReference>